<evidence type="ECO:0000313" key="4">
    <source>
        <dbReference type="Proteomes" id="UP000240429"/>
    </source>
</evidence>
<dbReference type="SUPFAM" id="SSF50998">
    <property type="entry name" value="Quinoprotein alcohol dehydrogenase-like"/>
    <property type="match status" value="1"/>
</dbReference>
<dbReference type="InterPro" id="IPR015943">
    <property type="entry name" value="WD40/YVTN_repeat-like_dom_sf"/>
</dbReference>
<gene>
    <name evidence="3" type="ORF">C6Y14_09670</name>
</gene>
<dbReference type="Gene3D" id="2.130.10.10">
    <property type="entry name" value="YVTN repeat-like/Quinoprotein amine dehydrogenase"/>
    <property type="match status" value="1"/>
</dbReference>
<evidence type="ECO:0000256" key="1">
    <source>
        <dbReference type="SAM" id="MobiDB-lite"/>
    </source>
</evidence>
<name>A0A2P8QC73_9ACTN</name>
<feature type="compositionally biased region" description="Basic residues" evidence="1">
    <location>
        <begin position="162"/>
        <end position="176"/>
    </location>
</feature>
<feature type="region of interest" description="Disordered" evidence="1">
    <location>
        <begin position="28"/>
        <end position="193"/>
    </location>
</feature>
<feature type="compositionally biased region" description="Low complexity" evidence="1">
    <location>
        <begin position="94"/>
        <end position="115"/>
    </location>
</feature>
<feature type="domain" description="Pyrrolo-quinoline quinone repeat" evidence="2">
    <location>
        <begin position="542"/>
        <end position="649"/>
    </location>
</feature>
<feature type="compositionally biased region" description="Basic residues" evidence="1">
    <location>
        <begin position="119"/>
        <end position="129"/>
    </location>
</feature>
<dbReference type="Proteomes" id="UP000240429">
    <property type="component" value="Unassembled WGS sequence"/>
</dbReference>
<dbReference type="SMART" id="SM00564">
    <property type="entry name" value="PQQ"/>
    <property type="match status" value="3"/>
</dbReference>
<evidence type="ECO:0000313" key="3">
    <source>
        <dbReference type="EMBL" id="PSM43860.1"/>
    </source>
</evidence>
<accession>A0A2P8QC73</accession>
<feature type="compositionally biased region" description="Low complexity" evidence="1">
    <location>
        <begin position="38"/>
        <end position="63"/>
    </location>
</feature>
<comment type="caution">
    <text evidence="3">The sequence shown here is derived from an EMBL/GenBank/DDBJ whole genome shotgun (WGS) entry which is preliminary data.</text>
</comment>
<dbReference type="InterPro" id="IPR018391">
    <property type="entry name" value="PQQ_b-propeller_rpt"/>
</dbReference>
<feature type="compositionally biased region" description="Low complexity" evidence="1">
    <location>
        <begin position="302"/>
        <end position="312"/>
    </location>
</feature>
<organism evidence="3 4">
    <name type="scientific">Streptomyces dioscori</name>
    <dbReference type="NCBI Taxonomy" id="2109333"/>
    <lineage>
        <taxon>Bacteria</taxon>
        <taxon>Bacillati</taxon>
        <taxon>Actinomycetota</taxon>
        <taxon>Actinomycetes</taxon>
        <taxon>Kitasatosporales</taxon>
        <taxon>Streptomycetaceae</taxon>
        <taxon>Streptomyces</taxon>
        <taxon>Streptomyces aurantiacus group</taxon>
    </lineage>
</organism>
<dbReference type="AlphaFoldDB" id="A0A2P8QC73"/>
<feature type="compositionally biased region" description="Basic and acidic residues" evidence="1">
    <location>
        <begin position="261"/>
        <end position="273"/>
    </location>
</feature>
<sequence>MTDLLFCPGPCVGFEIVGETVRGSAIQERDDLAGTNGTAPGTRRPAASARRPPTATASLVQAGRRQRVRSRPRSRSRAGRRGMAVVGRRRQLRRGAGAVTVQAGGARLRRAAPADGRARLHGLRRRPHLSRGPGGTQYTARRRRGEQEEQRRPRRGAERQRHLAGRRPRAHHRVDRHRAADPPPDGPAQREPHLRAHLGRSAEDRVARRHGCREAGVSQQGLRWRTVLPRQRHHAHPARTGAAARDVQRSAGLPRLRTGRPLHDRGQTREACRSRTRRQPVGRDGPEQDIRIGLRRHPRRPVPVLRGGRPVRTGTETGGLLMRRPAPAPWAVAALALLTFAACTGTGTNGSGGAAGGGKPGSSVRADAFETVWSRSVRGEPGVPAVTDDVVLVPHGHLIDVRDPRTGKSRRTVRADPVDRIASVGLSGDVIVARAERYASVALQGFDLRTGRKLWAKWYGTGAIVRPGDGPELPVQGPVVVTGRGIAIHAHDGRVTGLNPRTGDPAWQQQAGCDSEDYVADYTVAATTRYSVMLCSKGTRHVLTALDPRDGHRVWRADMTDRGGRRTFSTQEDVIGVRSPDAHNHRAAFTLFDESGDRLATGTVKDPVGDIRTVGRVGDTVYFHDGRHLRAFRTDGSQLWRQTAPQDLVATARAVVSDGENREPDMVTRTGVSVVIGLSGKERAILPWPLRGELVGASGEHFIIRGREEDGARYTALRLTRRDFEEPALGGVAPSDWPDACSLISDEQLEGLGGDYVRLPVGSSRTVFGVRLPHATRCRFVPESGPDKDIFVVTLRWVSADADTARELSVSDLSWDTGVRRLNPSGHLVTDPGVIGLALGWPAVVASGRNLIEVDAAKNEKLVRRIASMLTG</sequence>
<reference evidence="3 4" key="1">
    <citation type="submission" date="2018-03" db="EMBL/GenBank/DDBJ databases">
        <title>Streptomyces dioscori sp. nov., a novel endophytic actinobacterium isolated from bulbil of Dioscorea bulbifera L.</title>
        <authorList>
            <person name="Zhikuan W."/>
        </authorList>
    </citation>
    <scope>NUCLEOTIDE SEQUENCE [LARGE SCALE GENOMIC DNA]</scope>
    <source>
        <strain evidence="3 4">A217</strain>
    </source>
</reference>
<protein>
    <recommendedName>
        <fullName evidence="2">Pyrrolo-quinoline quinone repeat domain-containing protein</fullName>
    </recommendedName>
</protein>
<dbReference type="PANTHER" id="PTHR34512">
    <property type="entry name" value="CELL SURFACE PROTEIN"/>
    <property type="match status" value="1"/>
</dbReference>
<proteinExistence type="predicted"/>
<dbReference type="PANTHER" id="PTHR34512:SF30">
    <property type="entry name" value="OUTER MEMBRANE PROTEIN ASSEMBLY FACTOR BAMB"/>
    <property type="match status" value="1"/>
</dbReference>
<feature type="domain" description="Pyrrolo-quinoline quinone repeat" evidence="2">
    <location>
        <begin position="370"/>
        <end position="510"/>
    </location>
</feature>
<evidence type="ECO:0000259" key="2">
    <source>
        <dbReference type="Pfam" id="PF13360"/>
    </source>
</evidence>
<feature type="region of interest" description="Disordered" evidence="1">
    <location>
        <begin position="255"/>
        <end position="288"/>
    </location>
</feature>
<dbReference type="InterPro" id="IPR002372">
    <property type="entry name" value="PQQ_rpt_dom"/>
</dbReference>
<keyword evidence="4" id="KW-1185">Reference proteome</keyword>
<feature type="compositionally biased region" description="Basic residues" evidence="1">
    <location>
        <begin position="64"/>
        <end position="80"/>
    </location>
</feature>
<dbReference type="InterPro" id="IPR011047">
    <property type="entry name" value="Quinoprotein_ADH-like_sf"/>
</dbReference>
<dbReference type="EMBL" id="PYBJ01000004">
    <property type="protein sequence ID" value="PSM43860.1"/>
    <property type="molecule type" value="Genomic_DNA"/>
</dbReference>
<feature type="region of interest" description="Disordered" evidence="1">
    <location>
        <begin position="300"/>
        <end position="322"/>
    </location>
</feature>
<feature type="compositionally biased region" description="Basic and acidic residues" evidence="1">
    <location>
        <begin position="145"/>
        <end position="161"/>
    </location>
</feature>
<dbReference type="Pfam" id="PF13360">
    <property type="entry name" value="PQQ_2"/>
    <property type="match status" value="2"/>
</dbReference>